<proteinExistence type="predicted"/>
<name>A0ABD4SNI9_9NEIS</name>
<sequence length="143" mass="15435">MTPIRSVFAAGWVATLGLAASPAALAGPPVMPAGTSLFASPAAGLVPAAASLQPVAVHGSDLRARRIGAYSGAMQWCSTLQPARASRYRLAGQRARNAMHLLPGHQRRLAHEARDHTRRSGRFMGARLDYRQCQQLERNTRPW</sequence>
<dbReference type="RefSeq" id="WP_239893451.1">
    <property type="nucleotide sequence ID" value="NZ_JAJAXM010000003.1"/>
</dbReference>
<evidence type="ECO:0000313" key="2">
    <source>
        <dbReference type="EMBL" id="MCG9024746.1"/>
    </source>
</evidence>
<dbReference type="Proteomes" id="UP001200247">
    <property type="component" value="Unassembled WGS sequence"/>
</dbReference>
<evidence type="ECO:0000313" key="3">
    <source>
        <dbReference type="Proteomes" id="UP001200247"/>
    </source>
</evidence>
<feature type="chain" id="PRO_5044864673" evidence="1">
    <location>
        <begin position="27"/>
        <end position="143"/>
    </location>
</feature>
<keyword evidence="1" id="KW-0732">Signal</keyword>
<accession>A0ABD4SNI9</accession>
<dbReference type="AlphaFoldDB" id="A0ABD4SNI9"/>
<feature type="signal peptide" evidence="1">
    <location>
        <begin position="1"/>
        <end position="26"/>
    </location>
</feature>
<gene>
    <name evidence="2" type="ORF">LH440_02275</name>
</gene>
<evidence type="ECO:0000256" key="1">
    <source>
        <dbReference type="SAM" id="SignalP"/>
    </source>
</evidence>
<organism evidence="2 3">
    <name type="scientific">Laribacter hongkongensis</name>
    <dbReference type="NCBI Taxonomy" id="168471"/>
    <lineage>
        <taxon>Bacteria</taxon>
        <taxon>Pseudomonadati</taxon>
        <taxon>Pseudomonadota</taxon>
        <taxon>Betaproteobacteria</taxon>
        <taxon>Neisseriales</taxon>
        <taxon>Aquaspirillaceae</taxon>
        <taxon>Laribacter</taxon>
    </lineage>
</organism>
<protein>
    <submittedName>
        <fullName evidence="2">Uncharacterized protein</fullName>
    </submittedName>
</protein>
<comment type="caution">
    <text evidence="2">The sequence shown here is derived from an EMBL/GenBank/DDBJ whole genome shotgun (WGS) entry which is preliminary data.</text>
</comment>
<dbReference type="EMBL" id="JAJAXM010000003">
    <property type="protein sequence ID" value="MCG9024746.1"/>
    <property type="molecule type" value="Genomic_DNA"/>
</dbReference>
<reference evidence="2 3" key="1">
    <citation type="submission" date="2021-10" db="EMBL/GenBank/DDBJ databases">
        <title>Whole-genome sequencing analysis of Laribacter hongkongensis: virulence gene profiles, carbohydrate-active enzyme prediction, and antimicrobial resistance characterization.</title>
        <authorList>
            <person name="Yuan P."/>
            <person name="Zhan Y."/>
            <person name="Chen D."/>
        </authorList>
    </citation>
    <scope>NUCLEOTIDE SEQUENCE [LARGE SCALE GENOMIC DNA]</scope>
    <source>
        <strain evidence="2 3">W67</strain>
    </source>
</reference>